<dbReference type="SUPFAM" id="SSF50985">
    <property type="entry name" value="RCC1/BLIP-II"/>
    <property type="match status" value="1"/>
</dbReference>
<protein>
    <submittedName>
        <fullName evidence="3">Uncharacterized protein</fullName>
    </submittedName>
</protein>
<evidence type="ECO:0000313" key="4">
    <source>
        <dbReference type="Proteomes" id="UP000603453"/>
    </source>
</evidence>
<reference evidence="3" key="1">
    <citation type="submission" date="2020-12" db="EMBL/GenBank/DDBJ databases">
        <title>Metabolic potential, ecology and presence of endohyphal bacteria is reflected in genomic diversity of Mucoromycotina.</title>
        <authorList>
            <person name="Muszewska A."/>
            <person name="Okrasinska A."/>
            <person name="Steczkiewicz K."/>
            <person name="Drgas O."/>
            <person name="Orlowska M."/>
            <person name="Perlinska-Lenart U."/>
            <person name="Aleksandrzak-Piekarczyk T."/>
            <person name="Szatraj K."/>
            <person name="Zielenkiewicz U."/>
            <person name="Pilsyk S."/>
            <person name="Malc E."/>
            <person name="Mieczkowski P."/>
            <person name="Kruszewska J.S."/>
            <person name="Biernat P."/>
            <person name="Pawlowska J."/>
        </authorList>
    </citation>
    <scope>NUCLEOTIDE SEQUENCE</scope>
    <source>
        <strain evidence="3">WA0000017839</strain>
    </source>
</reference>
<accession>A0A8H7R7P9</accession>
<name>A0A8H7R7P9_9FUNG</name>
<sequence length="279" mass="30909">MPLSTFGFNAFQQTGDKSQLTVVTKHCHSYVKHVLFASWETTIVLDDQDQVIVWGFQPSWFYKVEEQSKNKQIHAIFGDPNKLLGIVDSKGFVSTVTEQETRANVCLADTVVYCSHLDSMFVLFDGAVQQYIGDTVRTVMRNVYQICGSNTHVLFSTANGVYGLGSNRTSQLGVDFDNHQEVTDPVLIDLFCGLGKITDMACGRFHSAVVVEGDVYTFGWHKDGRLGRDDMDLIGLAMFQIDGESIEVNAVQVVCGSLHTLVLDDAGQMDMVSWAAQVK</sequence>
<dbReference type="Pfam" id="PF00415">
    <property type="entry name" value="RCC1"/>
    <property type="match status" value="2"/>
</dbReference>
<dbReference type="Gene3D" id="2.130.10.30">
    <property type="entry name" value="Regulator of chromosome condensation 1/beta-lactamase-inhibitor protein II"/>
    <property type="match status" value="1"/>
</dbReference>
<keyword evidence="4" id="KW-1185">Reference proteome</keyword>
<dbReference type="Proteomes" id="UP000603453">
    <property type="component" value="Unassembled WGS sequence"/>
</dbReference>
<comment type="caution">
    <text evidence="3">The sequence shown here is derived from an EMBL/GenBank/DDBJ whole genome shotgun (WGS) entry which is preliminary data.</text>
</comment>
<evidence type="ECO:0000256" key="2">
    <source>
        <dbReference type="PROSITE-ProRule" id="PRU00235"/>
    </source>
</evidence>
<dbReference type="InterPro" id="IPR009091">
    <property type="entry name" value="RCC1/BLIP-II"/>
</dbReference>
<feature type="repeat" description="RCC1" evidence="2">
    <location>
        <begin position="213"/>
        <end position="266"/>
    </location>
</feature>
<dbReference type="OrthoDB" id="5370059at2759"/>
<evidence type="ECO:0000256" key="1">
    <source>
        <dbReference type="ARBA" id="ARBA00022737"/>
    </source>
</evidence>
<dbReference type="InterPro" id="IPR051210">
    <property type="entry name" value="Ub_ligase/GEF_domain"/>
</dbReference>
<evidence type="ECO:0000313" key="3">
    <source>
        <dbReference type="EMBL" id="KAG2204646.1"/>
    </source>
</evidence>
<proteinExistence type="predicted"/>
<dbReference type="AlphaFoldDB" id="A0A8H7R7P9"/>
<dbReference type="PANTHER" id="PTHR22870:SF408">
    <property type="entry name" value="OS09G0560450 PROTEIN"/>
    <property type="match status" value="1"/>
</dbReference>
<organism evidence="3 4">
    <name type="scientific">Mucor saturninus</name>
    <dbReference type="NCBI Taxonomy" id="64648"/>
    <lineage>
        <taxon>Eukaryota</taxon>
        <taxon>Fungi</taxon>
        <taxon>Fungi incertae sedis</taxon>
        <taxon>Mucoromycota</taxon>
        <taxon>Mucoromycotina</taxon>
        <taxon>Mucoromycetes</taxon>
        <taxon>Mucorales</taxon>
        <taxon>Mucorineae</taxon>
        <taxon>Mucoraceae</taxon>
        <taxon>Mucor</taxon>
    </lineage>
</organism>
<dbReference type="EMBL" id="JAEPRD010000042">
    <property type="protein sequence ID" value="KAG2204646.1"/>
    <property type="molecule type" value="Genomic_DNA"/>
</dbReference>
<gene>
    <name evidence="3" type="ORF">INT47_011941</name>
</gene>
<dbReference type="PANTHER" id="PTHR22870">
    <property type="entry name" value="REGULATOR OF CHROMOSOME CONDENSATION"/>
    <property type="match status" value="1"/>
</dbReference>
<feature type="repeat" description="RCC1" evidence="2">
    <location>
        <begin position="159"/>
        <end position="213"/>
    </location>
</feature>
<dbReference type="PROSITE" id="PS50012">
    <property type="entry name" value="RCC1_3"/>
    <property type="match status" value="2"/>
</dbReference>
<keyword evidence="1" id="KW-0677">Repeat</keyword>
<dbReference type="InterPro" id="IPR000408">
    <property type="entry name" value="Reg_chr_condens"/>
</dbReference>